<dbReference type="Proteomes" id="UP000651452">
    <property type="component" value="Unassembled WGS sequence"/>
</dbReference>
<reference evidence="2" key="1">
    <citation type="submission" date="2018-12" db="EMBL/GenBank/DDBJ databases">
        <authorList>
            <person name="Syme R.A."/>
            <person name="Farfan-Caceres L."/>
            <person name="Lichtenzveig J."/>
        </authorList>
    </citation>
    <scope>NUCLEOTIDE SEQUENCE</scope>
    <source>
        <strain evidence="2">Al4</strain>
    </source>
</reference>
<dbReference type="AlphaFoldDB" id="A0A8H7J8K9"/>
<evidence type="ECO:0000313" key="3">
    <source>
        <dbReference type="Proteomes" id="UP000651452"/>
    </source>
</evidence>
<keyword evidence="3" id="KW-1185">Reference proteome</keyword>
<organism evidence="2 3">
    <name type="scientific">Ascochyta lentis</name>
    <dbReference type="NCBI Taxonomy" id="205686"/>
    <lineage>
        <taxon>Eukaryota</taxon>
        <taxon>Fungi</taxon>
        <taxon>Dikarya</taxon>
        <taxon>Ascomycota</taxon>
        <taxon>Pezizomycotina</taxon>
        <taxon>Dothideomycetes</taxon>
        <taxon>Pleosporomycetidae</taxon>
        <taxon>Pleosporales</taxon>
        <taxon>Pleosporineae</taxon>
        <taxon>Didymellaceae</taxon>
        <taxon>Ascochyta</taxon>
    </lineage>
</organism>
<reference evidence="2" key="2">
    <citation type="submission" date="2020-09" db="EMBL/GenBank/DDBJ databases">
        <title>Reference genome assembly for Australian Ascochyta lentis isolate Al4.</title>
        <authorList>
            <person name="Lee R.C."/>
            <person name="Farfan-Caceres L.M."/>
            <person name="Debler J.W."/>
            <person name="Williams A.H."/>
            <person name="Henares B.M."/>
        </authorList>
    </citation>
    <scope>NUCLEOTIDE SEQUENCE</scope>
    <source>
        <strain evidence="2">Al4</strain>
    </source>
</reference>
<feature type="compositionally biased region" description="Acidic residues" evidence="1">
    <location>
        <begin position="16"/>
        <end position="36"/>
    </location>
</feature>
<sequence length="127" mass="14377">MTATTSFLASKRETVEFEQDDGYSSQDDSDSEEYNENDAFGEISTEFQKSAFGDITAELHEFTTRDYQLIQEDMTSPQFLKDVYTSPSRITQHLNDVNVIFADSLLHHLVIMNIPTALKIKTASLPT</sequence>
<comment type="caution">
    <text evidence="2">The sequence shown here is derived from an EMBL/GenBank/DDBJ whole genome shotgun (WGS) entry which is preliminary data.</text>
</comment>
<evidence type="ECO:0000313" key="2">
    <source>
        <dbReference type="EMBL" id="KAF9699889.1"/>
    </source>
</evidence>
<protein>
    <submittedName>
        <fullName evidence="2">Uncharacterized protein</fullName>
    </submittedName>
</protein>
<evidence type="ECO:0000256" key="1">
    <source>
        <dbReference type="SAM" id="MobiDB-lite"/>
    </source>
</evidence>
<feature type="region of interest" description="Disordered" evidence="1">
    <location>
        <begin position="1"/>
        <end position="38"/>
    </location>
</feature>
<dbReference type="EMBL" id="RZGK01000004">
    <property type="protein sequence ID" value="KAF9699889.1"/>
    <property type="molecule type" value="Genomic_DNA"/>
</dbReference>
<gene>
    <name evidence="2" type="ORF">EKO04_002378</name>
</gene>
<accession>A0A8H7J8K9</accession>
<name>A0A8H7J8K9_9PLEO</name>
<proteinExistence type="predicted"/>